<feature type="transmembrane region" description="Helical" evidence="1">
    <location>
        <begin position="12"/>
        <end position="30"/>
    </location>
</feature>
<accession>A0A317TXT9</accession>
<sequence length="86" mass="10291">MKLYCQLSYEISRGWPFIADINFLFLIIVMNPLTLTQRSTAFEATDKMLWVWQVLSKILLKIDETIFVYSKILPRRCFSKLKRRSI</sequence>
<organism evidence="2 3">
    <name type="scientific">Legionella qingyii</name>
    <dbReference type="NCBI Taxonomy" id="2184757"/>
    <lineage>
        <taxon>Bacteria</taxon>
        <taxon>Pseudomonadati</taxon>
        <taxon>Pseudomonadota</taxon>
        <taxon>Gammaproteobacteria</taxon>
        <taxon>Legionellales</taxon>
        <taxon>Legionellaceae</taxon>
        <taxon>Legionella</taxon>
    </lineage>
</organism>
<keyword evidence="1" id="KW-0812">Transmembrane</keyword>
<dbReference type="EMBL" id="QHJG01000035">
    <property type="protein sequence ID" value="PWY54404.1"/>
    <property type="molecule type" value="Genomic_DNA"/>
</dbReference>
<gene>
    <name evidence="2" type="ORF">DGG96_17160</name>
</gene>
<evidence type="ECO:0000313" key="3">
    <source>
        <dbReference type="Proteomes" id="UP000247152"/>
    </source>
</evidence>
<reference evidence="2 3" key="1">
    <citation type="submission" date="2018-05" db="EMBL/GenBank/DDBJ databases">
        <title>Legionella qingyii sp.nov., whole genome shotgun sequence.</title>
        <authorList>
            <person name="Wu H."/>
            <person name="Zhu Q."/>
            <person name="Hu C."/>
        </authorList>
    </citation>
    <scope>NUCLEOTIDE SEQUENCE [LARGE SCALE GENOMIC DNA]</scope>
    <source>
        <strain evidence="2 3">HEB18</strain>
    </source>
</reference>
<comment type="caution">
    <text evidence="2">The sequence shown here is derived from an EMBL/GenBank/DDBJ whole genome shotgun (WGS) entry which is preliminary data.</text>
</comment>
<dbReference type="AlphaFoldDB" id="A0A317TXT9"/>
<keyword evidence="1" id="KW-1133">Transmembrane helix</keyword>
<name>A0A317TXT9_9GAMM</name>
<dbReference type="Proteomes" id="UP000247152">
    <property type="component" value="Unassembled WGS sequence"/>
</dbReference>
<keyword evidence="1" id="KW-0472">Membrane</keyword>
<protein>
    <submittedName>
        <fullName evidence="2">Uncharacterized protein</fullName>
    </submittedName>
</protein>
<proteinExistence type="predicted"/>
<evidence type="ECO:0000256" key="1">
    <source>
        <dbReference type="SAM" id="Phobius"/>
    </source>
</evidence>
<evidence type="ECO:0000313" key="2">
    <source>
        <dbReference type="EMBL" id="PWY54404.1"/>
    </source>
</evidence>